<evidence type="ECO:0000256" key="2">
    <source>
        <dbReference type="ARBA" id="ARBA00009321"/>
    </source>
</evidence>
<dbReference type="InterPro" id="IPR004379">
    <property type="entry name" value="UDP-GALP_mutase"/>
</dbReference>
<dbReference type="GO" id="GO:0008767">
    <property type="term" value="F:UDP-galactopyranose mutase activity"/>
    <property type="evidence" value="ECO:0007669"/>
    <property type="project" value="InterPro"/>
</dbReference>
<evidence type="ECO:0000256" key="3">
    <source>
        <dbReference type="ARBA" id="ARBA00022630"/>
    </source>
</evidence>
<comment type="similarity">
    <text evidence="2">Belongs to the UDP-galactopyranose/dTDP-fucopyranose mutase family.</text>
</comment>
<evidence type="ECO:0000256" key="4">
    <source>
        <dbReference type="ARBA" id="ARBA00022827"/>
    </source>
</evidence>
<keyword evidence="5" id="KW-0413">Isomerase</keyword>
<reference evidence="7" key="1">
    <citation type="submission" date="2021-02" db="EMBL/GenBank/DDBJ databases">
        <authorList>
            <person name="Dougan E. K."/>
            <person name="Rhodes N."/>
            <person name="Thang M."/>
            <person name="Chan C."/>
        </authorList>
    </citation>
    <scope>NUCLEOTIDE SEQUENCE</scope>
</reference>
<dbReference type="SUPFAM" id="SSF51971">
    <property type="entry name" value="Nucleotide-binding domain"/>
    <property type="match status" value="1"/>
</dbReference>
<organism evidence="7 8">
    <name type="scientific">Symbiodinium natans</name>
    <dbReference type="NCBI Taxonomy" id="878477"/>
    <lineage>
        <taxon>Eukaryota</taxon>
        <taxon>Sar</taxon>
        <taxon>Alveolata</taxon>
        <taxon>Dinophyceae</taxon>
        <taxon>Suessiales</taxon>
        <taxon>Symbiodiniaceae</taxon>
        <taxon>Symbiodinium</taxon>
    </lineage>
</organism>
<dbReference type="Proteomes" id="UP000604046">
    <property type="component" value="Unassembled WGS sequence"/>
</dbReference>
<dbReference type="PANTHER" id="PTHR21197:SF0">
    <property type="entry name" value="UDP-GALACTOPYRANOSE MUTASE"/>
    <property type="match status" value="1"/>
</dbReference>
<dbReference type="AlphaFoldDB" id="A0A812GH62"/>
<dbReference type="NCBIfam" id="TIGR00031">
    <property type="entry name" value="UDP-GALP_mutase"/>
    <property type="match status" value="1"/>
</dbReference>
<gene>
    <name evidence="7" type="primary">glf</name>
    <name evidence="7" type="ORF">SNAT2548_LOCUS500</name>
</gene>
<dbReference type="Pfam" id="PF03275">
    <property type="entry name" value="GLF"/>
    <property type="match status" value="1"/>
</dbReference>
<sequence>MPIGPFASTVGVGRAEPEWAALNKVQEIVGKDPIFDSGESSEAPLQLDDAVLSGDVSTAPDSIDLLIVGAGLSGAVLAERCSKLGMTSLIIDKRDHIGGNCYDYVDSNGIRCSKYGAHLFHTQFERVWDYVLGFSQWIPFDHRVKGLVEDKAGVKRLVPIPPTQETVNILFEESVHSESDMQAWYDKERLAPPGGEPKNGEEAALSRVGPRLFEKVFKHYTKKQWDKYPAELDASVLLRLPCRTSTDDRYFPDPWQALPRRGYTRIFENMLLGDPNITLRLNCDFFKLKEAGSLPKHKLLVYTGQIDSYYAALGMPKLEYRSLRFEEEFLPDPDGGFFQEAMVVNHPSPDVPFTRIVEYKHVPNQPQEVKEGKVKGTLIAREYSSAEGEPYYPVPNPANRALYEKYADLAAREEGVAFVGRLASYKYFNMDQAILNALEMFDNLKDMGRGSGRLAWMHRSGATFLQL</sequence>
<keyword evidence="8" id="KW-1185">Reference proteome</keyword>
<comment type="caution">
    <text evidence="7">The sequence shown here is derived from an EMBL/GenBank/DDBJ whole genome shotgun (WGS) entry which is preliminary data.</text>
</comment>
<accession>A0A812GH62</accession>
<evidence type="ECO:0000313" key="8">
    <source>
        <dbReference type="Proteomes" id="UP000604046"/>
    </source>
</evidence>
<dbReference type="Pfam" id="PF13450">
    <property type="entry name" value="NAD_binding_8"/>
    <property type="match status" value="1"/>
</dbReference>
<protein>
    <submittedName>
        <fullName evidence="7">Glf protein</fullName>
    </submittedName>
</protein>
<dbReference type="GO" id="GO:0050660">
    <property type="term" value="F:flavin adenine dinucleotide binding"/>
    <property type="evidence" value="ECO:0007669"/>
    <property type="project" value="TreeGrafter"/>
</dbReference>
<comment type="cofactor">
    <cofactor evidence="1">
        <name>FAD</name>
        <dbReference type="ChEBI" id="CHEBI:57692"/>
    </cofactor>
</comment>
<proteinExistence type="inferred from homology"/>
<dbReference type="OrthoDB" id="7777654at2759"/>
<evidence type="ECO:0000313" key="7">
    <source>
        <dbReference type="EMBL" id="CAE6922183.1"/>
    </source>
</evidence>
<evidence type="ECO:0000259" key="6">
    <source>
        <dbReference type="Pfam" id="PF03275"/>
    </source>
</evidence>
<name>A0A812GH62_9DINO</name>
<keyword evidence="4" id="KW-0274">FAD</keyword>
<evidence type="ECO:0000256" key="1">
    <source>
        <dbReference type="ARBA" id="ARBA00001974"/>
    </source>
</evidence>
<feature type="domain" description="UDP-galactopyranose mutase C-terminal" evidence="6">
    <location>
        <begin position="215"/>
        <end position="427"/>
    </location>
</feature>
<dbReference type="InterPro" id="IPR015899">
    <property type="entry name" value="UDP-GalPyranose_mutase_C"/>
</dbReference>
<evidence type="ECO:0000256" key="5">
    <source>
        <dbReference type="ARBA" id="ARBA00023235"/>
    </source>
</evidence>
<dbReference type="SUPFAM" id="SSF54373">
    <property type="entry name" value="FAD-linked reductases, C-terminal domain"/>
    <property type="match status" value="1"/>
</dbReference>
<keyword evidence="3" id="KW-0285">Flavoprotein</keyword>
<dbReference type="Gene3D" id="3.40.50.720">
    <property type="entry name" value="NAD(P)-binding Rossmann-like Domain"/>
    <property type="match status" value="3"/>
</dbReference>
<dbReference type="EMBL" id="CAJNDS010000025">
    <property type="protein sequence ID" value="CAE6922183.1"/>
    <property type="molecule type" value="Genomic_DNA"/>
</dbReference>
<dbReference type="PANTHER" id="PTHR21197">
    <property type="entry name" value="UDP-GALACTOPYRANOSE MUTASE"/>
    <property type="match status" value="1"/>
</dbReference>